<proteinExistence type="predicted"/>
<dbReference type="EMBL" id="UGNC01000005">
    <property type="protein sequence ID" value="STW49938.1"/>
    <property type="molecule type" value="Genomic_DNA"/>
</dbReference>
<dbReference type="Gene3D" id="3.10.450.50">
    <property type="match status" value="1"/>
</dbReference>
<evidence type="ECO:0000313" key="1">
    <source>
        <dbReference type="EMBL" id="STW49938.1"/>
    </source>
</evidence>
<organism evidence="1 2">
    <name type="scientific">Klebsiella pneumoniae</name>
    <dbReference type="NCBI Taxonomy" id="573"/>
    <lineage>
        <taxon>Bacteria</taxon>
        <taxon>Pseudomonadati</taxon>
        <taxon>Pseudomonadota</taxon>
        <taxon>Gammaproteobacteria</taxon>
        <taxon>Enterobacterales</taxon>
        <taxon>Enterobacteriaceae</taxon>
        <taxon>Klebsiella/Raoultella group</taxon>
        <taxon>Klebsiella</taxon>
        <taxon>Klebsiella pneumoniae complex</taxon>
    </lineage>
</organism>
<reference evidence="1 2" key="1">
    <citation type="submission" date="2018-06" db="EMBL/GenBank/DDBJ databases">
        <authorList>
            <consortium name="Pathogen Informatics"/>
            <person name="Doyle S."/>
        </authorList>
    </citation>
    <scope>NUCLEOTIDE SEQUENCE [LARGE SCALE GENOMIC DNA]</scope>
    <source>
        <strain evidence="1 2">NCTC9617</strain>
    </source>
</reference>
<dbReference type="SUPFAM" id="SSF103642">
    <property type="entry name" value="Sec-C motif"/>
    <property type="match status" value="1"/>
</dbReference>
<dbReference type="PANTHER" id="PTHR33747">
    <property type="entry name" value="UPF0225 PROTEIN SCO1677"/>
    <property type="match status" value="1"/>
</dbReference>
<protein>
    <submittedName>
        <fullName evidence="1">YecA family protein</fullName>
    </submittedName>
</protein>
<dbReference type="PANTHER" id="PTHR33747:SF9">
    <property type="entry name" value="METAL-BINDING PROTEIN"/>
    <property type="match status" value="1"/>
</dbReference>
<dbReference type="NCBIfam" id="NF007704">
    <property type="entry name" value="PRK10396.1"/>
    <property type="match status" value="1"/>
</dbReference>
<accession>A0A378G494</accession>
<dbReference type="Pfam" id="PF02810">
    <property type="entry name" value="SEC-C"/>
    <property type="match status" value="1"/>
</dbReference>
<evidence type="ECO:0000313" key="2">
    <source>
        <dbReference type="Proteomes" id="UP000255167"/>
    </source>
</evidence>
<dbReference type="InterPro" id="IPR004027">
    <property type="entry name" value="SEC_C_motif"/>
</dbReference>
<sequence>MALSDWSTLPAELQPELDAIALHGSEEQFSALDNLTADEFIASIERITPAALALYQYWIANPQPVEAPQPIRNEAKVGRNDPCPCGSGKKYKQCCLAK</sequence>
<dbReference type="AlphaFoldDB" id="A0A378G494"/>
<name>A0A378G494_KLEPN</name>
<dbReference type="Proteomes" id="UP000255167">
    <property type="component" value="Unassembled WGS sequence"/>
</dbReference>
<gene>
    <name evidence="1" type="primary">secA</name>
    <name evidence="1" type="ORF">NCTC9617_06591</name>
</gene>